<comment type="caution">
    <text evidence="1">The sequence shown here is derived from an EMBL/GenBank/DDBJ whole genome shotgun (WGS) entry which is preliminary data.</text>
</comment>
<evidence type="ECO:0000313" key="2">
    <source>
        <dbReference type="Proteomes" id="UP000789901"/>
    </source>
</evidence>
<evidence type="ECO:0000313" key="1">
    <source>
        <dbReference type="EMBL" id="CAG8517680.1"/>
    </source>
</evidence>
<sequence length="98" mass="11553">MANNLNELNELIEKIIDEGNEITKINYGLFSNFEEINRGAFGTVRKATWGNKIIALKNLYMTENAKFWGCYQLDYEEPIKKNGEKIFEIKDYEVFQYL</sequence>
<dbReference type="EMBL" id="CAJVQB010001025">
    <property type="protein sequence ID" value="CAG8517680.1"/>
    <property type="molecule type" value="Genomic_DNA"/>
</dbReference>
<gene>
    <name evidence="1" type="ORF">GMARGA_LOCUS2996</name>
</gene>
<name>A0ABM8W3T4_GIGMA</name>
<dbReference type="SUPFAM" id="SSF56112">
    <property type="entry name" value="Protein kinase-like (PK-like)"/>
    <property type="match status" value="1"/>
</dbReference>
<keyword evidence="2" id="KW-1185">Reference proteome</keyword>
<organism evidence="1 2">
    <name type="scientific">Gigaspora margarita</name>
    <dbReference type="NCBI Taxonomy" id="4874"/>
    <lineage>
        <taxon>Eukaryota</taxon>
        <taxon>Fungi</taxon>
        <taxon>Fungi incertae sedis</taxon>
        <taxon>Mucoromycota</taxon>
        <taxon>Glomeromycotina</taxon>
        <taxon>Glomeromycetes</taxon>
        <taxon>Diversisporales</taxon>
        <taxon>Gigasporaceae</taxon>
        <taxon>Gigaspora</taxon>
    </lineage>
</organism>
<accession>A0ABM8W3T4</accession>
<dbReference type="Proteomes" id="UP000789901">
    <property type="component" value="Unassembled WGS sequence"/>
</dbReference>
<protein>
    <submittedName>
        <fullName evidence="1">43542_t:CDS:1</fullName>
    </submittedName>
</protein>
<dbReference type="Gene3D" id="3.30.200.20">
    <property type="entry name" value="Phosphorylase Kinase, domain 1"/>
    <property type="match status" value="1"/>
</dbReference>
<proteinExistence type="predicted"/>
<reference evidence="1 2" key="1">
    <citation type="submission" date="2021-06" db="EMBL/GenBank/DDBJ databases">
        <authorList>
            <person name="Kallberg Y."/>
            <person name="Tangrot J."/>
            <person name="Rosling A."/>
        </authorList>
    </citation>
    <scope>NUCLEOTIDE SEQUENCE [LARGE SCALE GENOMIC DNA]</scope>
    <source>
        <strain evidence="1 2">120-4 pot B 10/14</strain>
    </source>
</reference>
<dbReference type="InterPro" id="IPR011009">
    <property type="entry name" value="Kinase-like_dom_sf"/>
</dbReference>